<feature type="transmembrane region" description="Helical" evidence="6">
    <location>
        <begin position="159"/>
        <end position="177"/>
    </location>
</feature>
<feature type="transmembrane region" description="Helical" evidence="6">
    <location>
        <begin position="85"/>
        <end position="107"/>
    </location>
</feature>
<reference evidence="8 9" key="1">
    <citation type="submission" date="2018-10" db="EMBL/GenBank/DDBJ databases">
        <title>Genomic Encyclopedia of Type Strains, Phase IV (KMG-IV): sequencing the most valuable type-strain genomes for metagenomic binning, comparative biology and taxonomic classification.</title>
        <authorList>
            <person name="Goeker M."/>
        </authorList>
    </citation>
    <scope>NUCLEOTIDE SEQUENCE [LARGE SCALE GENOMIC DNA]</scope>
    <source>
        <strain evidence="8 9">DSM 15521</strain>
    </source>
</reference>
<dbReference type="EMBL" id="RBIE01000001">
    <property type="protein sequence ID" value="RKQ63728.1"/>
    <property type="molecule type" value="Genomic_DNA"/>
</dbReference>
<evidence type="ECO:0000313" key="9">
    <source>
        <dbReference type="Proteomes" id="UP000280881"/>
    </source>
</evidence>
<evidence type="ECO:0000256" key="5">
    <source>
        <dbReference type="ARBA" id="ARBA00023136"/>
    </source>
</evidence>
<comment type="caution">
    <text evidence="8">The sequence shown here is derived from an EMBL/GenBank/DDBJ whole genome shotgun (WGS) entry which is preliminary data.</text>
</comment>
<dbReference type="Pfam" id="PF01292">
    <property type="entry name" value="Ni_hydr_CYTB"/>
    <property type="match status" value="1"/>
</dbReference>
<evidence type="ECO:0000256" key="3">
    <source>
        <dbReference type="ARBA" id="ARBA00022692"/>
    </source>
</evidence>
<feature type="domain" description="Cytochrome b561 bacterial/Ni-hydrogenase" evidence="7">
    <location>
        <begin position="33"/>
        <end position="221"/>
    </location>
</feature>
<evidence type="ECO:0000256" key="4">
    <source>
        <dbReference type="ARBA" id="ARBA00022989"/>
    </source>
</evidence>
<dbReference type="OrthoDB" id="9814800at2"/>
<gene>
    <name evidence="8" type="ORF">C7457_0608</name>
</gene>
<keyword evidence="5 6" id="KW-0472">Membrane</keyword>
<evidence type="ECO:0000256" key="1">
    <source>
        <dbReference type="ARBA" id="ARBA00004651"/>
    </source>
</evidence>
<dbReference type="GO" id="GO:0022904">
    <property type="term" value="P:respiratory electron transport chain"/>
    <property type="evidence" value="ECO:0007669"/>
    <property type="project" value="InterPro"/>
</dbReference>
<evidence type="ECO:0000256" key="6">
    <source>
        <dbReference type="SAM" id="Phobius"/>
    </source>
</evidence>
<dbReference type="SUPFAM" id="SSF81342">
    <property type="entry name" value="Transmembrane di-heme cytochromes"/>
    <property type="match status" value="1"/>
</dbReference>
<dbReference type="Gene3D" id="1.20.950.20">
    <property type="entry name" value="Transmembrane di-heme cytochromes, Chain C"/>
    <property type="match status" value="1"/>
</dbReference>
<keyword evidence="9" id="KW-1185">Reference proteome</keyword>
<name>A0A420W8Y2_9BACT</name>
<dbReference type="GO" id="GO:0009055">
    <property type="term" value="F:electron transfer activity"/>
    <property type="evidence" value="ECO:0007669"/>
    <property type="project" value="InterPro"/>
</dbReference>
<accession>A0A420W8Y2</accession>
<proteinExistence type="predicted"/>
<dbReference type="InterPro" id="IPR016174">
    <property type="entry name" value="Di-haem_cyt_TM"/>
</dbReference>
<feature type="transmembrane region" description="Helical" evidence="6">
    <location>
        <begin position="197"/>
        <end position="218"/>
    </location>
</feature>
<evidence type="ECO:0000256" key="2">
    <source>
        <dbReference type="ARBA" id="ARBA00022475"/>
    </source>
</evidence>
<organism evidence="8 9">
    <name type="scientific">Thermovibrio guaymasensis</name>
    <dbReference type="NCBI Taxonomy" id="240167"/>
    <lineage>
        <taxon>Bacteria</taxon>
        <taxon>Pseudomonadati</taxon>
        <taxon>Aquificota</taxon>
        <taxon>Aquificia</taxon>
        <taxon>Desulfurobacteriales</taxon>
        <taxon>Desulfurobacteriaceae</taxon>
        <taxon>Thermovibrio</taxon>
    </lineage>
</organism>
<dbReference type="Proteomes" id="UP000280881">
    <property type="component" value="Unassembled WGS sequence"/>
</dbReference>
<comment type="subcellular location">
    <subcellularLocation>
        <location evidence="1">Cell membrane</location>
        <topology evidence="1">Multi-pass membrane protein</topology>
    </subcellularLocation>
</comment>
<dbReference type="RefSeq" id="WP_121169963.1">
    <property type="nucleotide sequence ID" value="NZ_RBIE01000001.1"/>
</dbReference>
<sequence length="310" mass="36721">MGLWEAFKRRFRIRAEQDKLLIVDGEKIMIQKFTLFQRLLHVGIFSTFIWQIITGYPIKFYELEWAKPLIELLGGISGEMTIHRISGFIMFSDFLLTVVYMILILLANWDLAKKDFFGYFKIVPGPSDITFVHYIKYLLGFRKVPPDWDEYIWVDKFDFWAVGWGMLAIGITGWMLWLPEVFTGYLGLPPETIQIAYLMHSDEAVLALGWIALVHMYIVHYGPNKFPMDWIWLTGTASEVEWIEERPRSYRRIIKAVAENEPHLLEKYPFLKERYQFVLEVEKLPEEEMIKRMHEYAHHLLEKEVEGGKA</sequence>
<dbReference type="GO" id="GO:0005886">
    <property type="term" value="C:plasma membrane"/>
    <property type="evidence" value="ECO:0007669"/>
    <property type="project" value="UniProtKB-SubCell"/>
</dbReference>
<keyword evidence="4 6" id="KW-1133">Transmembrane helix</keyword>
<keyword evidence="3 6" id="KW-0812">Transmembrane</keyword>
<feature type="transmembrane region" description="Helical" evidence="6">
    <location>
        <begin position="39"/>
        <end position="58"/>
    </location>
</feature>
<evidence type="ECO:0000259" key="7">
    <source>
        <dbReference type="Pfam" id="PF01292"/>
    </source>
</evidence>
<dbReference type="InterPro" id="IPR011577">
    <property type="entry name" value="Cyt_b561_bac/Ni-Hgenase"/>
</dbReference>
<evidence type="ECO:0000313" key="8">
    <source>
        <dbReference type="EMBL" id="RKQ63728.1"/>
    </source>
</evidence>
<dbReference type="AlphaFoldDB" id="A0A420W8Y2"/>
<protein>
    <submittedName>
        <fullName evidence="8">Cytochrome b subunit of formate dehydrogenase</fullName>
    </submittedName>
</protein>
<keyword evidence="2" id="KW-1003">Cell membrane</keyword>